<protein>
    <submittedName>
        <fullName evidence="2">Uncharacterized protein</fullName>
    </submittedName>
</protein>
<comment type="caution">
    <text evidence="2">The sequence shown here is derived from an EMBL/GenBank/DDBJ whole genome shotgun (WGS) entry which is preliminary data.</text>
</comment>
<name>A0ABS6N816_9RHOB</name>
<evidence type="ECO:0000313" key="3">
    <source>
        <dbReference type="Proteomes" id="UP001166293"/>
    </source>
</evidence>
<dbReference type="Proteomes" id="UP001166293">
    <property type="component" value="Unassembled WGS sequence"/>
</dbReference>
<keyword evidence="1" id="KW-0812">Transmembrane</keyword>
<reference evidence="2" key="1">
    <citation type="submission" date="2021-06" db="EMBL/GenBank/DDBJ databases">
        <title>Thalassococcus sp. CAU 1522 isolated from sea sand, Republic of Korea.</title>
        <authorList>
            <person name="Kim W."/>
        </authorList>
    </citation>
    <scope>NUCLEOTIDE SEQUENCE</scope>
    <source>
        <strain evidence="2">CAU 1522</strain>
    </source>
</reference>
<dbReference type="EMBL" id="JAHRWL010000001">
    <property type="protein sequence ID" value="MBV2360161.1"/>
    <property type="molecule type" value="Genomic_DNA"/>
</dbReference>
<proteinExistence type="predicted"/>
<evidence type="ECO:0000313" key="2">
    <source>
        <dbReference type="EMBL" id="MBV2360161.1"/>
    </source>
</evidence>
<accession>A0ABS6N816</accession>
<keyword evidence="1" id="KW-0472">Membrane</keyword>
<feature type="transmembrane region" description="Helical" evidence="1">
    <location>
        <begin position="39"/>
        <end position="59"/>
    </location>
</feature>
<sequence>MAVIRPEAAAILHRWREALAGVAVLGLGLYWALFTRGPLLGWVGVAVVLCGAALLFVGWQRGRFRTGSGGPGIVQVVEGRITYFGPLSGGVADLESLDALRFDPTGRPGHWLLDQPGQPPLAIPVNAAGADQLFDLFAQLPGIRTETMVRARTNAGDHVIVIWQAPTARKRTARLH</sequence>
<keyword evidence="1" id="KW-1133">Transmembrane helix</keyword>
<keyword evidence="3" id="KW-1185">Reference proteome</keyword>
<organism evidence="2 3">
    <name type="scientific">Thalassococcus arenae</name>
    <dbReference type="NCBI Taxonomy" id="2851652"/>
    <lineage>
        <taxon>Bacteria</taxon>
        <taxon>Pseudomonadati</taxon>
        <taxon>Pseudomonadota</taxon>
        <taxon>Alphaproteobacteria</taxon>
        <taxon>Rhodobacterales</taxon>
        <taxon>Roseobacteraceae</taxon>
        <taxon>Thalassococcus</taxon>
    </lineage>
</organism>
<feature type="transmembrane region" description="Helical" evidence="1">
    <location>
        <begin position="15"/>
        <end position="33"/>
    </location>
</feature>
<gene>
    <name evidence="2" type="ORF">KUH32_10280</name>
</gene>
<evidence type="ECO:0000256" key="1">
    <source>
        <dbReference type="SAM" id="Phobius"/>
    </source>
</evidence>